<keyword evidence="13" id="KW-1185">Reference proteome</keyword>
<feature type="compositionally biased region" description="Low complexity" evidence="10">
    <location>
        <begin position="207"/>
        <end position="216"/>
    </location>
</feature>
<feature type="compositionally biased region" description="Basic residues" evidence="10">
    <location>
        <begin position="500"/>
        <end position="509"/>
    </location>
</feature>
<evidence type="ECO:0000313" key="14">
    <source>
        <dbReference type="WormBase" id="CBG12507"/>
    </source>
</evidence>
<dbReference type="STRING" id="6238.A8XFX6"/>
<dbReference type="AlphaFoldDB" id="A8XFX6"/>
<accession>A8XFX6</accession>
<feature type="region of interest" description="Disordered" evidence="10">
    <location>
        <begin position="489"/>
        <end position="587"/>
    </location>
</feature>
<dbReference type="eggNOG" id="KOG3263">
    <property type="taxonomic scope" value="Eukaryota"/>
</dbReference>
<feature type="compositionally biased region" description="Basic and acidic residues" evidence="10">
    <location>
        <begin position="435"/>
        <end position="449"/>
    </location>
</feature>
<evidence type="ECO:0000259" key="11">
    <source>
        <dbReference type="Pfam" id="PF08648"/>
    </source>
</evidence>
<keyword evidence="6" id="KW-0507">mRNA processing</keyword>
<comment type="function">
    <text evidence="1">May play a role in mRNA splicing.</text>
</comment>
<dbReference type="WormBase" id="CBG29958">
    <property type="protein sequence ID" value="CBP46193"/>
    <property type="gene ID" value="WBGene00270386"/>
</dbReference>
<feature type="compositionally biased region" description="Polar residues" evidence="10">
    <location>
        <begin position="265"/>
        <end position="276"/>
    </location>
</feature>
<comment type="subcellular location">
    <subcellularLocation>
        <location evidence="2">Nucleus</location>
    </subcellularLocation>
</comment>
<keyword evidence="7" id="KW-0508">mRNA splicing</keyword>
<evidence type="ECO:0000256" key="3">
    <source>
        <dbReference type="ARBA" id="ARBA00008218"/>
    </source>
</evidence>
<feature type="compositionally biased region" description="Polar residues" evidence="10">
    <location>
        <begin position="245"/>
        <end position="258"/>
    </location>
</feature>
<dbReference type="GO" id="GO:0005634">
    <property type="term" value="C:nucleus"/>
    <property type="evidence" value="ECO:0007669"/>
    <property type="project" value="UniProtKB-SubCell"/>
</dbReference>
<feature type="compositionally biased region" description="Low complexity" evidence="10">
    <location>
        <begin position="450"/>
        <end position="468"/>
    </location>
</feature>
<name>A8XFX6_CAEBR</name>
<protein>
    <recommendedName>
        <fullName evidence="5">U4/U6.U5 small nuclear ribonucleoprotein 27 kDa protein</fullName>
    </recommendedName>
    <alternativeName>
        <fullName evidence="9">U4/U6.U5 tri-snRNP-associated protein 3</fullName>
    </alternativeName>
</protein>
<dbReference type="OMA" id="ESERQCT"/>
<reference evidence="12 13" key="2">
    <citation type="journal article" date="2011" name="PLoS Genet.">
        <title>Caenorhabditis briggsae recombinant inbred line genotypes reveal inter-strain incompatibility and the evolution of recombination.</title>
        <authorList>
            <person name="Ross J.A."/>
            <person name="Koboldt D.C."/>
            <person name="Staisch J.E."/>
            <person name="Chamberlin H.M."/>
            <person name="Gupta B.P."/>
            <person name="Miller R.D."/>
            <person name="Baird S.E."/>
            <person name="Haag E.S."/>
        </authorList>
    </citation>
    <scope>NUCLEOTIDE SEQUENCE [LARGE SCALE GENOMIC DNA]</scope>
    <source>
        <strain evidence="12 13">AF16</strain>
    </source>
</reference>
<evidence type="ECO:0000313" key="12">
    <source>
        <dbReference type="EMBL" id="CAP31480.2"/>
    </source>
</evidence>
<evidence type="ECO:0000256" key="7">
    <source>
        <dbReference type="ARBA" id="ARBA00023187"/>
    </source>
</evidence>
<evidence type="ECO:0000256" key="5">
    <source>
        <dbReference type="ARBA" id="ARBA00014357"/>
    </source>
</evidence>
<feature type="compositionally biased region" description="Basic and acidic residues" evidence="10">
    <location>
        <begin position="510"/>
        <end position="554"/>
    </location>
</feature>
<evidence type="ECO:0000256" key="1">
    <source>
        <dbReference type="ARBA" id="ARBA00003632"/>
    </source>
</evidence>
<evidence type="ECO:0000256" key="9">
    <source>
        <dbReference type="ARBA" id="ARBA00031864"/>
    </source>
</evidence>
<reference evidence="12 13" key="1">
    <citation type="journal article" date="2003" name="PLoS Biol.">
        <title>The genome sequence of Caenorhabditis briggsae: a platform for comparative genomics.</title>
        <authorList>
            <person name="Stein L.D."/>
            <person name="Bao Z."/>
            <person name="Blasiar D."/>
            <person name="Blumenthal T."/>
            <person name="Brent M.R."/>
            <person name="Chen N."/>
            <person name="Chinwalla A."/>
            <person name="Clarke L."/>
            <person name="Clee C."/>
            <person name="Coghlan A."/>
            <person name="Coulson A."/>
            <person name="D'Eustachio P."/>
            <person name="Fitch D.H."/>
            <person name="Fulton L.A."/>
            <person name="Fulton R.E."/>
            <person name="Griffiths-Jones S."/>
            <person name="Harris T.W."/>
            <person name="Hillier L.W."/>
            <person name="Kamath R."/>
            <person name="Kuwabara P.E."/>
            <person name="Mardis E.R."/>
            <person name="Marra M.A."/>
            <person name="Miner T.L."/>
            <person name="Minx P."/>
            <person name="Mullikin J.C."/>
            <person name="Plumb R.W."/>
            <person name="Rogers J."/>
            <person name="Schein J.E."/>
            <person name="Sohrmann M."/>
            <person name="Spieth J."/>
            <person name="Stajich J.E."/>
            <person name="Wei C."/>
            <person name="Willey D."/>
            <person name="Wilson R.K."/>
            <person name="Durbin R."/>
            <person name="Waterston R.H."/>
        </authorList>
    </citation>
    <scope>NUCLEOTIDE SEQUENCE [LARGE SCALE GENOMIC DNA]</scope>
    <source>
        <strain evidence="12 13">AF16</strain>
    </source>
</reference>
<evidence type="ECO:0000256" key="2">
    <source>
        <dbReference type="ARBA" id="ARBA00004123"/>
    </source>
</evidence>
<dbReference type="Proteomes" id="UP000008549">
    <property type="component" value="Unassembled WGS sequence"/>
</dbReference>
<evidence type="ECO:0000256" key="6">
    <source>
        <dbReference type="ARBA" id="ARBA00022664"/>
    </source>
</evidence>
<dbReference type="Pfam" id="PF08648">
    <property type="entry name" value="SNRNP27"/>
    <property type="match status" value="1"/>
</dbReference>
<evidence type="ECO:0000313" key="13">
    <source>
        <dbReference type="Proteomes" id="UP000008549"/>
    </source>
</evidence>
<feature type="region of interest" description="Disordered" evidence="10">
    <location>
        <begin position="128"/>
        <end position="155"/>
    </location>
</feature>
<evidence type="ECO:0000256" key="8">
    <source>
        <dbReference type="ARBA" id="ARBA00023242"/>
    </source>
</evidence>
<dbReference type="GO" id="GO:0006397">
    <property type="term" value="P:mRNA processing"/>
    <property type="evidence" value="ECO:0007669"/>
    <property type="project" value="UniProtKB-KW"/>
</dbReference>
<dbReference type="GO" id="GO:0008380">
    <property type="term" value="P:RNA splicing"/>
    <property type="evidence" value="ECO:0007669"/>
    <property type="project" value="UniProtKB-KW"/>
</dbReference>
<dbReference type="InParanoid" id="A8XFX6"/>
<dbReference type="HOGENOM" id="CLU_422886_0_0_1"/>
<keyword evidence="8" id="KW-0539">Nucleus</keyword>
<evidence type="ECO:0000313" key="15">
    <source>
        <dbReference type="WormBase" id="CBG29958"/>
    </source>
</evidence>
<dbReference type="PANTHER" id="PTHR31077:SF1">
    <property type="entry name" value="U4_U6.U5 SMALL NUCLEAR RIBONUCLEOPROTEIN 27 KDA PROTEIN"/>
    <property type="match status" value="1"/>
</dbReference>
<organism evidence="12 13">
    <name type="scientific">Caenorhabditis briggsae</name>
    <dbReference type="NCBI Taxonomy" id="6238"/>
    <lineage>
        <taxon>Eukaryota</taxon>
        <taxon>Metazoa</taxon>
        <taxon>Ecdysozoa</taxon>
        <taxon>Nematoda</taxon>
        <taxon>Chromadorea</taxon>
        <taxon>Rhabditida</taxon>
        <taxon>Rhabditina</taxon>
        <taxon>Rhabditomorpha</taxon>
        <taxon>Rhabditoidea</taxon>
        <taxon>Rhabditidae</taxon>
        <taxon>Peloderinae</taxon>
        <taxon>Caenorhabditis</taxon>
    </lineage>
</organism>
<feature type="region of interest" description="Disordered" evidence="10">
    <location>
        <begin position="168"/>
        <end position="397"/>
    </location>
</feature>
<feature type="region of interest" description="Disordered" evidence="10">
    <location>
        <begin position="409"/>
        <end position="471"/>
    </location>
</feature>
<evidence type="ECO:0000256" key="10">
    <source>
        <dbReference type="SAM" id="MobiDB-lite"/>
    </source>
</evidence>
<proteinExistence type="inferred from homology"/>
<evidence type="ECO:0000256" key="4">
    <source>
        <dbReference type="ARBA" id="ARBA00011825"/>
    </source>
</evidence>
<comment type="subunit">
    <text evidence="4">Part of a tri-snRNP complex.</text>
</comment>
<dbReference type="EMBL" id="HE600940">
    <property type="protein sequence ID" value="CAP31480.2"/>
    <property type="molecule type" value="Genomic_DNA"/>
</dbReference>
<feature type="compositionally biased region" description="Basic and acidic residues" evidence="10">
    <location>
        <begin position="560"/>
        <end position="583"/>
    </location>
</feature>
<dbReference type="PANTHER" id="PTHR31077">
    <property type="entry name" value="U4/U6.U5 SMALL NUCLEAR RIBONUCLEOPROTEIN 27 KDA PROTEIN"/>
    <property type="match status" value="1"/>
</dbReference>
<gene>
    <name evidence="14" type="primary">snrp-27</name>
    <name evidence="12" type="synonym">Cbr-snrp-27</name>
    <name evidence="14" type="ORF">CBG12507</name>
    <name evidence="15" type="ORF">CBG29958</name>
    <name evidence="12" type="ORF">CBG_12507</name>
</gene>
<dbReference type="WormBase" id="CBG12507">
    <property type="protein sequence ID" value="CBP03155"/>
    <property type="gene ID" value="WBGene00033450"/>
    <property type="gene designation" value="Cbr-snrp-27"/>
</dbReference>
<sequence length="648" mass="74490">MNANIDGNALKKIRGLDYATSKLFFRCIYPKPIAGYCGFVGTLSEVTVHLSRHMKIHVYTCNLCGKEIYDQTEIYTHNTTGNRFCGAGPEHMIAYIPSRHSCVDAWRGKNVFIVMVEKEEYEEYKEAQERMTRAQSTSRRVPGTPGYDDDLLPPIQEAPPMRLFSRAMSRGPPSEGSYRRPQSRALSRVDMSSDQMGYGGRNWNIGNSYSQQNQSNFSFRRDASRTGGNTDPMGSRMNYNRPLPQISTPLRPNYSTGQMRVPANFNYQPRPTPTFQSRSKSSHYSRSPKESERQCTTSSANRSRSRGGSGWGRPPSPDVVDVTPNRSEPTSSEAERNSHRSRASSSIREENNDSAGTHSLAIQKPREMTRHRRSSVNYRSPAPSRDFSCSAKDRQDIERNQQKFQVEAKGTTRVLPNRNRMAALMDPDPTPARSEIQRQREAQRQERLAQLRGNQGSESSEPSGSGPPTKKVSFLLSAAWSIQRNIPKRGLIMGRDRSRSRERKKRSRSRSIERRRERSRSRDRERRGGRNTRDGKERKSSRSRSPRDKRDRRERSRSRERKERDRERQRKDREPNRKEKQEEISLESVQSVDDEAMMAAMGFGGFNTTKNKQVNDNVDGCVNIKKPRRYRQYMNRKGGFNRPLDFMG</sequence>
<comment type="similarity">
    <text evidence="3">Belongs to the SNUT3 family.</text>
</comment>
<feature type="domain" description="U4/U6.U5 small nuclear ribonucleoprotein 27kDa protein" evidence="11">
    <location>
        <begin position="593"/>
        <end position="646"/>
    </location>
</feature>
<dbReference type="InterPro" id="IPR013957">
    <property type="entry name" value="SNRNP27"/>
</dbReference>